<name>A0AAD5Q2K1_PYTIN</name>
<reference evidence="2" key="1">
    <citation type="submission" date="2021-12" db="EMBL/GenBank/DDBJ databases">
        <title>Prjna785345.</title>
        <authorList>
            <person name="Rujirawat T."/>
            <person name="Krajaejun T."/>
        </authorList>
    </citation>
    <scope>NUCLEOTIDE SEQUENCE</scope>
    <source>
        <strain evidence="2">Pi057C3</strain>
    </source>
</reference>
<evidence type="ECO:0000313" key="2">
    <source>
        <dbReference type="EMBL" id="KAJ0392872.1"/>
    </source>
</evidence>
<evidence type="ECO:0000256" key="1">
    <source>
        <dbReference type="SAM" id="Phobius"/>
    </source>
</evidence>
<sequence>MQLMHRWPLEHRLALFMGLFGAVFLVASLEHPTLSFQELPPSFPASFKDRRGFFSVHRWLESLHSAPELEKMLDGDRRGFFSVHRWLESLHSAPELEKMLDGVRRMHTTSPKSMPRAHSLETADALIDRLGAVSRWETAQQVAKMGVQWGLLLFLFRVRALSKRAAVPSVGLCVVVMTCSRIVQSSLIELVSRARERGTSPIESRRLAFVAALMWLLFLFRYLGMCVLNAVMGRAYQRHFGGWPGNWKEVPKYIGSKDFALSTLFYSASAVACMTATATGLSSLSEAALNIENFALGGALSHFVYHQFNRHAKVA</sequence>
<keyword evidence="1" id="KW-0812">Transmembrane</keyword>
<evidence type="ECO:0000313" key="3">
    <source>
        <dbReference type="Proteomes" id="UP001209570"/>
    </source>
</evidence>
<keyword evidence="1" id="KW-0472">Membrane</keyword>
<protein>
    <submittedName>
        <fullName evidence="2">Uncharacterized protein</fullName>
    </submittedName>
</protein>
<accession>A0AAD5Q2K1</accession>
<keyword evidence="3" id="KW-1185">Reference proteome</keyword>
<dbReference type="Proteomes" id="UP001209570">
    <property type="component" value="Unassembled WGS sequence"/>
</dbReference>
<gene>
    <name evidence="2" type="ORF">P43SY_007038</name>
</gene>
<comment type="caution">
    <text evidence="2">The sequence shown here is derived from an EMBL/GenBank/DDBJ whole genome shotgun (WGS) entry which is preliminary data.</text>
</comment>
<feature type="transmembrane region" description="Helical" evidence="1">
    <location>
        <begin position="207"/>
        <end position="231"/>
    </location>
</feature>
<dbReference type="AlphaFoldDB" id="A0AAD5Q2K1"/>
<keyword evidence="1" id="KW-1133">Transmembrane helix</keyword>
<organism evidence="2 3">
    <name type="scientific">Pythium insidiosum</name>
    <name type="common">Pythiosis disease agent</name>
    <dbReference type="NCBI Taxonomy" id="114742"/>
    <lineage>
        <taxon>Eukaryota</taxon>
        <taxon>Sar</taxon>
        <taxon>Stramenopiles</taxon>
        <taxon>Oomycota</taxon>
        <taxon>Peronosporomycetes</taxon>
        <taxon>Pythiales</taxon>
        <taxon>Pythiaceae</taxon>
        <taxon>Pythium</taxon>
    </lineage>
</organism>
<dbReference type="EMBL" id="JAKCXM010000560">
    <property type="protein sequence ID" value="KAJ0392872.1"/>
    <property type="molecule type" value="Genomic_DNA"/>
</dbReference>
<proteinExistence type="predicted"/>